<protein>
    <submittedName>
        <fullName evidence="1">Uncharacterized protein</fullName>
    </submittedName>
</protein>
<dbReference type="Proteomes" id="UP000002630">
    <property type="component" value="Linkage Group LG18"/>
</dbReference>
<keyword evidence="2" id="KW-1185">Reference proteome</keyword>
<accession>D8LR08</accession>
<proteinExistence type="predicted"/>
<name>D8LR08_ECTSI</name>
<organism evidence="1 2">
    <name type="scientific">Ectocarpus siliculosus</name>
    <name type="common">Brown alga</name>
    <name type="synonym">Conferva siliculosa</name>
    <dbReference type="NCBI Taxonomy" id="2880"/>
    <lineage>
        <taxon>Eukaryota</taxon>
        <taxon>Sar</taxon>
        <taxon>Stramenopiles</taxon>
        <taxon>Ochrophyta</taxon>
        <taxon>PX clade</taxon>
        <taxon>Phaeophyceae</taxon>
        <taxon>Ectocarpales</taxon>
        <taxon>Ectocarpaceae</taxon>
        <taxon>Ectocarpus</taxon>
    </lineage>
</organism>
<dbReference type="EMBL" id="FN649743">
    <property type="protein sequence ID" value="CBN77681.1"/>
    <property type="molecule type" value="Genomic_DNA"/>
</dbReference>
<sequence length="174" mass="19089">MLWRFMAIQIPLTHKDHMGDSPHKFPSLALDGHLVASRRRHVAVRGQYHRSPFGDEPEVAALGDFNDRVVVWVEAHGSRSGHLDGGRNSSPLPALPWSLSVEILGIRDGTRDSGPTSTRFAADRAAPNDDVLLPPHCANRDAPLQQVLYLVDLQSPTTPPSSFRCPCFILTSLG</sequence>
<evidence type="ECO:0000313" key="2">
    <source>
        <dbReference type="Proteomes" id="UP000002630"/>
    </source>
</evidence>
<reference evidence="1 2" key="1">
    <citation type="journal article" date="2010" name="Nature">
        <title>The Ectocarpus genome and the independent evolution of multicellularity in brown algae.</title>
        <authorList>
            <person name="Cock J.M."/>
            <person name="Sterck L."/>
            <person name="Rouze P."/>
            <person name="Scornet D."/>
            <person name="Allen A.E."/>
            <person name="Amoutzias G."/>
            <person name="Anthouard V."/>
            <person name="Artiguenave F."/>
            <person name="Aury J.M."/>
            <person name="Badger J.H."/>
            <person name="Beszteri B."/>
            <person name="Billiau K."/>
            <person name="Bonnet E."/>
            <person name="Bothwell J.H."/>
            <person name="Bowler C."/>
            <person name="Boyen C."/>
            <person name="Brownlee C."/>
            <person name="Carrano C.J."/>
            <person name="Charrier B."/>
            <person name="Cho G.Y."/>
            <person name="Coelho S.M."/>
            <person name="Collen J."/>
            <person name="Corre E."/>
            <person name="Da Silva C."/>
            <person name="Delage L."/>
            <person name="Delaroque N."/>
            <person name="Dittami S.M."/>
            <person name="Doulbeau S."/>
            <person name="Elias M."/>
            <person name="Farnham G."/>
            <person name="Gachon C.M."/>
            <person name="Gschloessl B."/>
            <person name="Heesch S."/>
            <person name="Jabbari K."/>
            <person name="Jubin C."/>
            <person name="Kawai H."/>
            <person name="Kimura K."/>
            <person name="Kloareg B."/>
            <person name="Kupper F.C."/>
            <person name="Lang D."/>
            <person name="Le Bail A."/>
            <person name="Leblanc C."/>
            <person name="Lerouge P."/>
            <person name="Lohr M."/>
            <person name="Lopez P.J."/>
            <person name="Martens C."/>
            <person name="Maumus F."/>
            <person name="Michel G."/>
            <person name="Miranda-Saavedra D."/>
            <person name="Morales J."/>
            <person name="Moreau H."/>
            <person name="Motomura T."/>
            <person name="Nagasato C."/>
            <person name="Napoli C.A."/>
            <person name="Nelson D.R."/>
            <person name="Nyvall-Collen P."/>
            <person name="Peters A.F."/>
            <person name="Pommier C."/>
            <person name="Potin P."/>
            <person name="Poulain J."/>
            <person name="Quesneville H."/>
            <person name="Read B."/>
            <person name="Rensing S.A."/>
            <person name="Ritter A."/>
            <person name="Rousvoal S."/>
            <person name="Samanta M."/>
            <person name="Samson G."/>
            <person name="Schroeder D.C."/>
            <person name="Segurens B."/>
            <person name="Strittmatter M."/>
            <person name="Tonon T."/>
            <person name="Tregear J.W."/>
            <person name="Valentin K."/>
            <person name="von Dassow P."/>
            <person name="Yamagishi T."/>
            <person name="Van de Peer Y."/>
            <person name="Wincker P."/>
        </authorList>
    </citation>
    <scope>NUCLEOTIDE SEQUENCE [LARGE SCALE GENOMIC DNA]</scope>
    <source>
        <strain evidence="2">Ec32 / CCAP1310/4</strain>
    </source>
</reference>
<dbReference type="AlphaFoldDB" id="D8LR08"/>
<dbReference type="InParanoid" id="D8LR08"/>
<dbReference type="EMBL" id="FN648830">
    <property type="protein sequence ID" value="CBN77681.1"/>
    <property type="molecule type" value="Genomic_DNA"/>
</dbReference>
<evidence type="ECO:0000313" key="1">
    <source>
        <dbReference type="EMBL" id="CBN77681.1"/>
    </source>
</evidence>
<gene>
    <name evidence="1" type="ORF">Esi_0061_0110</name>
</gene>